<dbReference type="SUPFAM" id="SSF55729">
    <property type="entry name" value="Acyl-CoA N-acyltransferases (Nat)"/>
    <property type="match status" value="1"/>
</dbReference>
<keyword evidence="1 4" id="KW-0808">Transferase</keyword>
<reference evidence="5" key="1">
    <citation type="journal article" date="2019" name="Int. J. Syst. Evol. Microbiol.">
        <title>The Global Catalogue of Microorganisms (GCM) 10K type strain sequencing project: providing services to taxonomists for standard genome sequencing and annotation.</title>
        <authorList>
            <consortium name="The Broad Institute Genomics Platform"/>
            <consortium name="The Broad Institute Genome Sequencing Center for Infectious Disease"/>
            <person name="Wu L."/>
            <person name="Ma J."/>
        </authorList>
    </citation>
    <scope>NUCLEOTIDE SEQUENCE [LARGE SCALE GENOMIC DNA]</scope>
    <source>
        <strain evidence="5">CCUG 46385</strain>
    </source>
</reference>
<dbReference type="PANTHER" id="PTHR43420">
    <property type="entry name" value="ACETYLTRANSFERASE"/>
    <property type="match status" value="1"/>
</dbReference>
<dbReference type="InterPro" id="IPR016181">
    <property type="entry name" value="Acyl_CoA_acyltransferase"/>
</dbReference>
<dbReference type="Proteomes" id="UP001595916">
    <property type="component" value="Unassembled WGS sequence"/>
</dbReference>
<protein>
    <submittedName>
        <fullName evidence="4">GNAT family N-acetyltransferase</fullName>
        <ecNumber evidence="4">2.3.1.-</ecNumber>
    </submittedName>
</protein>
<organism evidence="4 5">
    <name type="scientific">Filifactor villosus</name>
    <dbReference type="NCBI Taxonomy" id="29374"/>
    <lineage>
        <taxon>Bacteria</taxon>
        <taxon>Bacillati</taxon>
        <taxon>Bacillota</taxon>
        <taxon>Clostridia</taxon>
        <taxon>Peptostreptococcales</taxon>
        <taxon>Filifactoraceae</taxon>
        <taxon>Filifactor</taxon>
    </lineage>
</organism>
<proteinExistence type="predicted"/>
<name>A0ABV9QI73_9FIRM</name>
<feature type="domain" description="N-acetyltransferase" evidence="3">
    <location>
        <begin position="1"/>
        <end position="168"/>
    </location>
</feature>
<evidence type="ECO:0000256" key="2">
    <source>
        <dbReference type="ARBA" id="ARBA00023315"/>
    </source>
</evidence>
<evidence type="ECO:0000313" key="4">
    <source>
        <dbReference type="EMBL" id="MFC4803493.1"/>
    </source>
</evidence>
<dbReference type="PANTHER" id="PTHR43420:SF12">
    <property type="entry name" value="N-ACETYLTRANSFERASE DOMAIN-CONTAINING PROTEIN"/>
    <property type="match status" value="1"/>
</dbReference>
<dbReference type="EMBL" id="JBHSHL010000002">
    <property type="protein sequence ID" value="MFC4803493.1"/>
    <property type="molecule type" value="Genomic_DNA"/>
</dbReference>
<keyword evidence="5" id="KW-1185">Reference proteome</keyword>
<dbReference type="CDD" id="cd04301">
    <property type="entry name" value="NAT_SF"/>
    <property type="match status" value="1"/>
</dbReference>
<comment type="caution">
    <text evidence="4">The sequence shown here is derived from an EMBL/GenBank/DDBJ whole genome shotgun (WGS) entry which is preliminary data.</text>
</comment>
<dbReference type="InterPro" id="IPR000182">
    <property type="entry name" value="GNAT_dom"/>
</dbReference>
<dbReference type="Pfam" id="PF00583">
    <property type="entry name" value="Acetyltransf_1"/>
    <property type="match status" value="1"/>
</dbReference>
<gene>
    <name evidence="4" type="ORF">ACFO4R_00210</name>
</gene>
<dbReference type="GO" id="GO:0016746">
    <property type="term" value="F:acyltransferase activity"/>
    <property type="evidence" value="ECO:0007669"/>
    <property type="project" value="UniProtKB-KW"/>
</dbReference>
<evidence type="ECO:0000313" key="5">
    <source>
        <dbReference type="Proteomes" id="UP001595916"/>
    </source>
</evidence>
<dbReference type="InterPro" id="IPR050680">
    <property type="entry name" value="YpeA/RimI_acetyltransf"/>
</dbReference>
<evidence type="ECO:0000259" key="3">
    <source>
        <dbReference type="PROSITE" id="PS51186"/>
    </source>
</evidence>
<dbReference type="RefSeq" id="WP_379786927.1">
    <property type="nucleotide sequence ID" value="NZ_JBHSHL010000002.1"/>
</dbReference>
<evidence type="ECO:0000256" key="1">
    <source>
        <dbReference type="ARBA" id="ARBA00022679"/>
    </source>
</evidence>
<keyword evidence="2 4" id="KW-0012">Acyltransferase</keyword>
<dbReference type="PROSITE" id="PS51186">
    <property type="entry name" value="GNAT"/>
    <property type="match status" value="1"/>
</dbReference>
<accession>A0ABV9QI73</accession>
<dbReference type="EC" id="2.3.1.-" evidence="4"/>
<sequence>MKFRLSTLSDLPQLKRVYRDIVQDMNAKDIRIWDDIYPCEFLEEDIRKNQLYVLTDKDEIVSAFALTKTNFGESSVEWTNESSKVYYLDRLGVNKEYSNKGIGSYMLDKAKNVSKSLGAEYLRLFVVDVNEPAIRLYLKNGFEKVDGIYEEKFDDGFILREFGYEIKL</sequence>
<dbReference type="Gene3D" id="3.40.630.30">
    <property type="match status" value="1"/>
</dbReference>